<dbReference type="OrthoDB" id="9154314at2"/>
<evidence type="ECO:0000256" key="1">
    <source>
        <dbReference type="SAM" id="Phobius"/>
    </source>
</evidence>
<reference evidence="2 3" key="1">
    <citation type="submission" date="2016-08" db="EMBL/GenBank/DDBJ databases">
        <authorList>
            <person name="Seilhamer J.J."/>
        </authorList>
    </citation>
    <scope>NUCLEOTIDE SEQUENCE [LARGE SCALE GENOMIC DNA]</scope>
    <source>
        <strain evidence="2 3">KCTC 42603</strain>
    </source>
</reference>
<dbReference type="Proteomes" id="UP000175691">
    <property type="component" value="Unassembled WGS sequence"/>
</dbReference>
<protein>
    <submittedName>
        <fullName evidence="2">Branched-chain amino acid ABC transporter</fullName>
    </submittedName>
</protein>
<dbReference type="EMBL" id="MDHN01000003">
    <property type="protein sequence ID" value="OFC72689.1"/>
    <property type="molecule type" value="Genomic_DNA"/>
</dbReference>
<feature type="transmembrane region" description="Helical" evidence="1">
    <location>
        <begin position="70"/>
        <end position="88"/>
    </location>
</feature>
<sequence>MNQDLWVALFIIAAGTYLLRVIPLIWMQRKLIQHEKKGSVKPPPDWLTVLGPTMISAMFGASLVPAHPTFAAWVATALGMLATLAVWFRTRSMGLPTLTGVFVFGVIIVLFG</sequence>
<keyword evidence="3" id="KW-1185">Reference proteome</keyword>
<feature type="transmembrane region" description="Helical" evidence="1">
    <location>
        <begin position="6"/>
        <end position="26"/>
    </location>
</feature>
<feature type="transmembrane region" description="Helical" evidence="1">
    <location>
        <begin position="95"/>
        <end position="111"/>
    </location>
</feature>
<comment type="caution">
    <text evidence="2">The sequence shown here is derived from an EMBL/GenBank/DDBJ whole genome shotgun (WGS) entry which is preliminary data.</text>
</comment>
<dbReference type="InterPro" id="IPR008407">
    <property type="entry name" value="Brnchd-chn_aa_trnsp_AzlD"/>
</dbReference>
<accession>A0A1E7ZGQ7</accession>
<evidence type="ECO:0000313" key="2">
    <source>
        <dbReference type="EMBL" id="OFC72689.1"/>
    </source>
</evidence>
<evidence type="ECO:0000313" key="3">
    <source>
        <dbReference type="Proteomes" id="UP000175691"/>
    </source>
</evidence>
<proteinExistence type="predicted"/>
<dbReference type="AlphaFoldDB" id="A0A1E7ZGQ7"/>
<organism evidence="2 3">
    <name type="scientific">Alteromonas confluentis</name>
    <dbReference type="NCBI Taxonomy" id="1656094"/>
    <lineage>
        <taxon>Bacteria</taxon>
        <taxon>Pseudomonadati</taxon>
        <taxon>Pseudomonadota</taxon>
        <taxon>Gammaproteobacteria</taxon>
        <taxon>Alteromonadales</taxon>
        <taxon>Alteromonadaceae</taxon>
        <taxon>Alteromonas/Salinimonas group</taxon>
        <taxon>Alteromonas</taxon>
    </lineage>
</organism>
<gene>
    <name evidence="2" type="ORF">BFC18_02235</name>
</gene>
<keyword evidence="1" id="KW-1133">Transmembrane helix</keyword>
<keyword evidence="1" id="KW-0812">Transmembrane</keyword>
<dbReference type="Pfam" id="PF05437">
    <property type="entry name" value="AzlD"/>
    <property type="match status" value="1"/>
</dbReference>
<dbReference type="STRING" id="1656094.BFC18_02235"/>
<keyword evidence="1" id="KW-0472">Membrane</keyword>
<dbReference type="RefSeq" id="WP_070123311.1">
    <property type="nucleotide sequence ID" value="NZ_MDHN01000003.1"/>
</dbReference>
<name>A0A1E7ZGQ7_9ALTE</name>